<dbReference type="Proteomes" id="UP001195963">
    <property type="component" value="Unassembled WGS sequence"/>
</dbReference>
<dbReference type="InterPro" id="IPR011990">
    <property type="entry name" value="TPR-like_helical_dom_sf"/>
</dbReference>
<dbReference type="SMART" id="SM00862">
    <property type="entry name" value="Trans_reg_C"/>
    <property type="match status" value="1"/>
</dbReference>
<name>A0ABS7E8T5_9GAMM</name>
<evidence type="ECO:0000256" key="2">
    <source>
        <dbReference type="PROSITE-ProRule" id="PRU01091"/>
    </source>
</evidence>
<keyword evidence="1 2" id="KW-0238">DNA-binding</keyword>
<dbReference type="SUPFAM" id="SSF48452">
    <property type="entry name" value="TPR-like"/>
    <property type="match status" value="1"/>
</dbReference>
<organism evidence="4 5">
    <name type="scientific">Shewanella nanhaiensis</name>
    <dbReference type="NCBI Taxonomy" id="2864872"/>
    <lineage>
        <taxon>Bacteria</taxon>
        <taxon>Pseudomonadati</taxon>
        <taxon>Pseudomonadota</taxon>
        <taxon>Gammaproteobacteria</taxon>
        <taxon>Alteromonadales</taxon>
        <taxon>Shewanellaceae</taxon>
        <taxon>Shewanella</taxon>
    </lineage>
</organism>
<dbReference type="RefSeq" id="WP_220111322.1">
    <property type="nucleotide sequence ID" value="NZ_JAHZST010000019.1"/>
</dbReference>
<dbReference type="InterPro" id="IPR016032">
    <property type="entry name" value="Sig_transdc_resp-reg_C-effctor"/>
</dbReference>
<dbReference type="SUPFAM" id="SSF46894">
    <property type="entry name" value="C-terminal effector domain of the bipartite response regulators"/>
    <property type="match status" value="1"/>
</dbReference>
<evidence type="ECO:0000256" key="1">
    <source>
        <dbReference type="ARBA" id="ARBA00023125"/>
    </source>
</evidence>
<dbReference type="InterPro" id="IPR001867">
    <property type="entry name" value="OmpR/PhoB-type_DNA-bd"/>
</dbReference>
<reference evidence="4 5" key="1">
    <citation type="submission" date="2021-07" db="EMBL/GenBank/DDBJ databases">
        <title>Shewanella sp. nov, isolated from SCS.</title>
        <authorList>
            <person name="Cao W.R."/>
        </authorList>
    </citation>
    <scope>NUCLEOTIDE SEQUENCE [LARGE SCALE GENOMIC DNA]</scope>
    <source>
        <strain evidence="4 5">NR704-98</strain>
    </source>
</reference>
<gene>
    <name evidence="4" type="ORF">K0625_20275</name>
</gene>
<accession>A0ABS7E8T5</accession>
<evidence type="ECO:0000313" key="4">
    <source>
        <dbReference type="EMBL" id="MBW8185974.1"/>
    </source>
</evidence>
<feature type="domain" description="OmpR/PhoB-type" evidence="3">
    <location>
        <begin position="2"/>
        <end position="96"/>
    </location>
</feature>
<proteinExistence type="predicted"/>
<evidence type="ECO:0000313" key="5">
    <source>
        <dbReference type="Proteomes" id="UP001195963"/>
    </source>
</evidence>
<sequence>MAKVYYGDGFSICCSTHQIQFNDRQVTVRPKTLALIIELIKQQDNVVNKESLLAKVWDDVVCDEQVLFQTISEIRKIFGPIQVIQTYPRKGYAWIATVNCDLSSETVSDTSSQTTPSDDLSSENPLGLLLRWGKSKQALPLYFFTVSLLLIFLFSPSKPTALNEGTVIVLPVVNNVVGQDHLWVPLGAMDQLIGKLSRGAKMMSTEYVLPLVSQIKRTTAYSVDEVASVFNTTGANLIVESELSGSVHEYKLSYKLHFQHDVKVGVLFSDNVDEALISLAKMILVYQGGKVEQLKVKFESELKNEMVHRAIGLQKEKQLIAANQLLISVLELEPENNRVRLLLAQWFVEQEMLSRARELLDVAIEQGEDKSQARLGRLYYWRAITLFDTAAEKALLELDKSLTYSLKESDSLYLAYASLAKGKLYQMSGKMEKAETAFLDTLNFHRAIFCPMGISTAKLVLAEFYRENGNMALSDEFLMAAREQIELHQLKIEHPLVDFNN</sequence>
<dbReference type="Pfam" id="PF00486">
    <property type="entry name" value="Trans_reg_C"/>
    <property type="match status" value="1"/>
</dbReference>
<dbReference type="PROSITE" id="PS51755">
    <property type="entry name" value="OMPR_PHOB"/>
    <property type="match status" value="1"/>
</dbReference>
<evidence type="ECO:0000259" key="3">
    <source>
        <dbReference type="PROSITE" id="PS51755"/>
    </source>
</evidence>
<comment type="caution">
    <text evidence="4">The sequence shown here is derived from an EMBL/GenBank/DDBJ whole genome shotgun (WGS) entry which is preliminary data.</text>
</comment>
<feature type="DNA-binding region" description="OmpR/PhoB-type" evidence="2">
    <location>
        <begin position="2"/>
        <end position="96"/>
    </location>
</feature>
<protein>
    <submittedName>
        <fullName evidence="4">Winged helix-turn-helix domain-containing protein</fullName>
    </submittedName>
</protein>
<dbReference type="Gene3D" id="1.25.40.10">
    <property type="entry name" value="Tetratricopeptide repeat domain"/>
    <property type="match status" value="1"/>
</dbReference>
<keyword evidence="5" id="KW-1185">Reference proteome</keyword>
<dbReference type="InterPro" id="IPR036388">
    <property type="entry name" value="WH-like_DNA-bd_sf"/>
</dbReference>
<dbReference type="EMBL" id="JAHZST010000019">
    <property type="protein sequence ID" value="MBW8185974.1"/>
    <property type="molecule type" value="Genomic_DNA"/>
</dbReference>
<dbReference type="Gene3D" id="1.10.10.10">
    <property type="entry name" value="Winged helix-like DNA-binding domain superfamily/Winged helix DNA-binding domain"/>
    <property type="match status" value="1"/>
</dbReference>
<dbReference type="Pfam" id="PF14559">
    <property type="entry name" value="TPR_19"/>
    <property type="match status" value="1"/>
</dbReference>